<feature type="domain" description="Glycoside hydrolase family 31 N-terminal" evidence="4">
    <location>
        <begin position="41"/>
        <end position="203"/>
    </location>
</feature>
<reference evidence="6" key="1">
    <citation type="submission" date="2020-10" db="EMBL/GenBank/DDBJ databases">
        <title>An improved Amphimedon queenslandica hologenome assembly reveals how three proteobacterial symbionts can extend the metabolic phenotypic of their marine sponge host.</title>
        <authorList>
            <person name="Degnan B."/>
            <person name="Degnan S."/>
            <person name="Xiang X."/>
        </authorList>
    </citation>
    <scope>NUCLEOTIDE SEQUENCE</scope>
    <source>
        <strain evidence="6">AqS2</strain>
    </source>
</reference>
<sequence>MPRPPDLAAALTGLPPLRRTRPPRLAGGVLRVPTTAGTLTIERWRPGILRLRLPPPAGAPKAPDYGLLAGRGQPRAGRRTADGGWDFGDFGVQVEPGEQLALSISHRGRPLLGPPSDGHFTRRWRIAPWAADAERAAVAFDLADGERLHGGGENWARLDLRGQLLDGWNEDSLGGNAAQSYKNIPFVWSSRGWGLWFNTPAPVRQACGFAALSHRSYVAAAARGLDLFVLAGTPAEMLRGYHRLTGAPGVLPAWSLEPWLSRAYYRTEAELLEAAEKMRALRLPCRTIVLDGRTWLRTRTRFAFDWDEERYPDFPATLARLKKMGYRVCLWVYPLCSVHSPAYADLARAGMFLRDRRGRSLVYRFDPEPFGADLSQLPPSGVVDFTNPRACRWWRRGCARLLELGADALKTDFGEQVPAAAVAANGDRGWRLHNAYALLYNQQTALAFAAAGKKPVLWARAAASGSQRHPGHWCGDSQSDWGGLRTAVRGCLQWSLSGGAYTGSDVGGFYGGPPDPELYLRWLQFGVMSPLLRLHGIGPREPYHYGARVLRASRAWLELRMRLLPYLRRAARQIPGGLPLLRPLPLAYPELPAEASGRDLQFLLGPDLLCAPVTEPGGRKELWLPPGRWRDVLSGETVAGPRLLTRRCRLEEAPLYARAGRKVL</sequence>
<protein>
    <submittedName>
        <fullName evidence="6">Alpha-xylosidase</fullName>
    </submittedName>
</protein>
<dbReference type="Proteomes" id="UP000604381">
    <property type="component" value="Unassembled WGS sequence"/>
</dbReference>
<dbReference type="Gene3D" id="2.60.40.1760">
    <property type="entry name" value="glycosyl hydrolase (family 31)"/>
    <property type="match status" value="1"/>
</dbReference>
<dbReference type="InterPro" id="IPR025887">
    <property type="entry name" value="Glyco_hydro_31_N_dom"/>
</dbReference>
<accession>A0A930UIQ3</accession>
<dbReference type="Gene3D" id="2.60.40.1180">
    <property type="entry name" value="Golgi alpha-mannosidase II"/>
    <property type="match status" value="1"/>
</dbReference>
<evidence type="ECO:0000313" key="6">
    <source>
        <dbReference type="EMBL" id="MBF2735647.1"/>
    </source>
</evidence>
<dbReference type="Gene3D" id="3.20.20.80">
    <property type="entry name" value="Glycosidases"/>
    <property type="match status" value="1"/>
</dbReference>
<gene>
    <name evidence="6" type="ORF">ISN26_06195</name>
</gene>
<dbReference type="CDD" id="cd14752">
    <property type="entry name" value="GH31_N"/>
    <property type="match status" value="1"/>
</dbReference>
<evidence type="ECO:0000256" key="1">
    <source>
        <dbReference type="ARBA" id="ARBA00007806"/>
    </source>
</evidence>
<keyword evidence="2" id="KW-0378">Hydrolase</keyword>
<dbReference type="SUPFAM" id="SSF51445">
    <property type="entry name" value="(Trans)glycosidases"/>
    <property type="match status" value="1"/>
</dbReference>
<dbReference type="GO" id="GO:0005975">
    <property type="term" value="P:carbohydrate metabolic process"/>
    <property type="evidence" value="ECO:0007669"/>
    <property type="project" value="InterPro"/>
</dbReference>
<dbReference type="AlphaFoldDB" id="A0A930UIQ3"/>
<dbReference type="InterPro" id="IPR048395">
    <property type="entry name" value="Glyco_hydro_31_C"/>
</dbReference>
<dbReference type="InterPro" id="IPR011013">
    <property type="entry name" value="Gal_mutarotase_sf_dom"/>
</dbReference>
<dbReference type="Pfam" id="PF13802">
    <property type="entry name" value="Gal_mutarotas_2"/>
    <property type="match status" value="1"/>
</dbReference>
<proteinExistence type="inferred from homology"/>
<organism evidence="6 7">
    <name type="scientific">Candidatus Amphirhobacter heronislandensis</name>
    <dbReference type="NCBI Taxonomy" id="1732024"/>
    <lineage>
        <taxon>Bacteria</taxon>
        <taxon>Pseudomonadati</taxon>
        <taxon>Pseudomonadota</taxon>
        <taxon>Gammaproteobacteria</taxon>
        <taxon>Candidatus Tethybacterales</taxon>
        <taxon>Candidatus Tethybacteraceae</taxon>
        <taxon>Candidatus Amphirhobacter</taxon>
    </lineage>
</organism>
<feature type="domain" description="Glycosyl hydrolase family 31 C-terminal" evidence="5">
    <location>
        <begin position="577"/>
        <end position="660"/>
    </location>
</feature>
<feature type="domain" description="Glycoside hydrolase family 31 TIM barrel" evidence="3">
    <location>
        <begin position="249"/>
        <end position="567"/>
    </location>
</feature>
<keyword evidence="2" id="KW-0326">Glycosidase</keyword>
<dbReference type="InterPro" id="IPR000322">
    <property type="entry name" value="Glyco_hydro_31_TIM"/>
</dbReference>
<dbReference type="InterPro" id="IPR013780">
    <property type="entry name" value="Glyco_hydro_b"/>
</dbReference>
<evidence type="ECO:0000259" key="5">
    <source>
        <dbReference type="Pfam" id="PF21365"/>
    </source>
</evidence>
<evidence type="ECO:0000259" key="4">
    <source>
        <dbReference type="Pfam" id="PF13802"/>
    </source>
</evidence>
<dbReference type="GO" id="GO:0030246">
    <property type="term" value="F:carbohydrate binding"/>
    <property type="evidence" value="ECO:0007669"/>
    <property type="project" value="InterPro"/>
</dbReference>
<evidence type="ECO:0000259" key="3">
    <source>
        <dbReference type="Pfam" id="PF01055"/>
    </source>
</evidence>
<name>A0A930UIQ3_9GAMM</name>
<comment type="caution">
    <text evidence="6">The sequence shown here is derived from an EMBL/GenBank/DDBJ whole genome shotgun (WGS) entry which is preliminary data.</text>
</comment>
<dbReference type="Pfam" id="PF21365">
    <property type="entry name" value="Glyco_hydro_31_3rd"/>
    <property type="match status" value="1"/>
</dbReference>
<dbReference type="GO" id="GO:0004553">
    <property type="term" value="F:hydrolase activity, hydrolyzing O-glycosyl compounds"/>
    <property type="evidence" value="ECO:0007669"/>
    <property type="project" value="InterPro"/>
</dbReference>
<keyword evidence="7" id="KW-1185">Reference proteome</keyword>
<dbReference type="InterPro" id="IPR017853">
    <property type="entry name" value="GH"/>
</dbReference>
<dbReference type="PANTHER" id="PTHR22762">
    <property type="entry name" value="ALPHA-GLUCOSIDASE"/>
    <property type="match status" value="1"/>
</dbReference>
<evidence type="ECO:0000256" key="2">
    <source>
        <dbReference type="RuleBase" id="RU361185"/>
    </source>
</evidence>
<dbReference type="Pfam" id="PF01055">
    <property type="entry name" value="Glyco_hydro_31_2nd"/>
    <property type="match status" value="1"/>
</dbReference>
<dbReference type="EMBL" id="JADHEI010000046">
    <property type="protein sequence ID" value="MBF2735647.1"/>
    <property type="molecule type" value="Genomic_DNA"/>
</dbReference>
<evidence type="ECO:0000313" key="7">
    <source>
        <dbReference type="Proteomes" id="UP000604381"/>
    </source>
</evidence>
<comment type="similarity">
    <text evidence="1 2">Belongs to the glycosyl hydrolase 31 family.</text>
</comment>
<dbReference type="PANTHER" id="PTHR22762:SF144">
    <property type="entry name" value="ALPHA-XYLOSIDASE"/>
    <property type="match status" value="1"/>
</dbReference>
<dbReference type="SUPFAM" id="SSF74650">
    <property type="entry name" value="Galactose mutarotase-like"/>
    <property type="match status" value="1"/>
</dbReference>
<dbReference type="SUPFAM" id="SSF51011">
    <property type="entry name" value="Glycosyl hydrolase domain"/>
    <property type="match status" value="1"/>
</dbReference>